<dbReference type="PANTHER" id="PTHR43581:SF2">
    <property type="entry name" value="EXCINUCLEASE ATPASE SUBUNIT"/>
    <property type="match status" value="1"/>
</dbReference>
<evidence type="ECO:0000313" key="3">
    <source>
        <dbReference type="Proteomes" id="UP000824066"/>
    </source>
</evidence>
<dbReference type="PANTHER" id="PTHR43581">
    <property type="entry name" value="ATP/GTP PHOSPHATASE"/>
    <property type="match status" value="1"/>
</dbReference>
<feature type="domain" description="ATPase AAA-type core" evidence="1">
    <location>
        <begin position="185"/>
        <end position="312"/>
    </location>
</feature>
<dbReference type="Proteomes" id="UP000824066">
    <property type="component" value="Chromosome"/>
</dbReference>
<organism evidence="2 3">
    <name type="scientific">Pseudomonas canavaninivorans</name>
    <dbReference type="NCBI Taxonomy" id="2842348"/>
    <lineage>
        <taxon>Bacteria</taxon>
        <taxon>Pseudomonadati</taxon>
        <taxon>Pseudomonadota</taxon>
        <taxon>Gammaproteobacteria</taxon>
        <taxon>Pseudomonadales</taxon>
        <taxon>Pseudomonadaceae</taxon>
        <taxon>Pseudomonas</taxon>
    </lineage>
</organism>
<dbReference type="Pfam" id="PF13304">
    <property type="entry name" value="AAA_21"/>
    <property type="match status" value="1"/>
</dbReference>
<sequence>MLKNLDLKEIGPAAELNLEFSPRLNFLTGDNGLGKSFVLDTAWWVLTRTWARGIKAVPGDDANKPSIGFSYTKSSNGSITDTSAFIRRTQSWPLKKGRPAIPGVVIYAGVDGSFSVWDPARNYWKNDEEGSVERPKSFDFTPEQVWKGLVTPDGVTHCVGLINDWVLWQRGQEPEFDSLTKVLEVLSPSEAERLTPGKPTRIGEDAHYLPSLKMPYGQDVALPLASAGMRRVCALAYLLVWTWHEHIKYSKKYGVKPAREIVFLIDEIECHLHPQWQRRIVPALLKVMSELTGIHKMPIQVIAATHSPLVLASAEPLYVLGKDGIIDFDLVGQNVEVKNLPFTRKGDVNGWLSSEIFNLQEPRSLEAERALTKALTLLRNLNNSAHDKIFTREEKDSIRDVDKELRESLSDVDRFWVRWSSFSDSALRKK</sequence>
<reference evidence="2 3" key="1">
    <citation type="journal article" date="2021" name="Microorganisms">
        <title>The Ever-Expanding Pseudomonas Genus: Description of 43 New Species and Partition of the Pseudomonas putida Group.</title>
        <authorList>
            <person name="Girard L."/>
            <person name="Lood C."/>
            <person name="Hofte M."/>
            <person name="Vandamme P."/>
            <person name="Rokni-Zadeh H."/>
            <person name="van Noort V."/>
            <person name="Lavigne R."/>
            <person name="De Mot R."/>
        </authorList>
    </citation>
    <scope>NUCLEOTIDE SEQUENCE [LARGE SCALE GENOMIC DNA]</scope>
    <source>
        <strain evidence="2 3">SWRI17</strain>
    </source>
</reference>
<dbReference type="InterPro" id="IPR051396">
    <property type="entry name" value="Bact_Antivir_Def_Nuclease"/>
</dbReference>
<evidence type="ECO:0000259" key="1">
    <source>
        <dbReference type="Pfam" id="PF13304"/>
    </source>
</evidence>
<name>A0ABX8QJH2_PSECO</name>
<accession>A0ABX8QJH2</accession>
<gene>
    <name evidence="2" type="ORF">KSS97_11610</name>
</gene>
<protein>
    <submittedName>
        <fullName evidence="2">AAA family ATPase</fullName>
    </submittedName>
</protein>
<keyword evidence="3" id="KW-1185">Reference proteome</keyword>
<proteinExistence type="predicted"/>
<evidence type="ECO:0000313" key="2">
    <source>
        <dbReference type="EMBL" id="QXI55545.1"/>
    </source>
</evidence>
<dbReference type="RefSeq" id="WP_217861689.1">
    <property type="nucleotide sequence ID" value="NZ_CP077080.1"/>
</dbReference>
<dbReference type="EMBL" id="CP077080">
    <property type="protein sequence ID" value="QXI55545.1"/>
    <property type="molecule type" value="Genomic_DNA"/>
</dbReference>
<dbReference type="InterPro" id="IPR003959">
    <property type="entry name" value="ATPase_AAA_core"/>
</dbReference>